<dbReference type="InterPro" id="IPR045851">
    <property type="entry name" value="AMP-bd_C_sf"/>
</dbReference>
<dbReference type="GeneID" id="113412226"/>
<dbReference type="SUPFAM" id="SSF56801">
    <property type="entry name" value="Acetyl-CoA synthetase-like"/>
    <property type="match status" value="1"/>
</dbReference>
<dbReference type="InterPro" id="IPR000873">
    <property type="entry name" value="AMP-dep_synth/lig_dom"/>
</dbReference>
<dbReference type="Pfam" id="PF00501">
    <property type="entry name" value="AMP-binding"/>
    <property type="match status" value="1"/>
</dbReference>
<comment type="catalytic activity">
    <reaction evidence="9">
        <text>butanoate + ATP + CoA = butanoyl-CoA + AMP + diphosphate</text>
        <dbReference type="Rhea" id="RHEA:46172"/>
        <dbReference type="ChEBI" id="CHEBI:17968"/>
        <dbReference type="ChEBI" id="CHEBI:30616"/>
        <dbReference type="ChEBI" id="CHEBI:33019"/>
        <dbReference type="ChEBI" id="CHEBI:57287"/>
        <dbReference type="ChEBI" id="CHEBI:57371"/>
        <dbReference type="ChEBI" id="CHEBI:456215"/>
    </reaction>
    <physiologicalReaction direction="left-to-right" evidence="9">
        <dbReference type="Rhea" id="RHEA:46173"/>
    </physiologicalReaction>
</comment>
<dbReference type="EC" id="6.2.1.1" evidence="4"/>
<comment type="catalytic activity">
    <reaction evidence="1">
        <text>acetate + ATP + CoA = acetyl-CoA + AMP + diphosphate</text>
        <dbReference type="Rhea" id="RHEA:23176"/>
        <dbReference type="ChEBI" id="CHEBI:30089"/>
        <dbReference type="ChEBI" id="CHEBI:30616"/>
        <dbReference type="ChEBI" id="CHEBI:33019"/>
        <dbReference type="ChEBI" id="CHEBI:57287"/>
        <dbReference type="ChEBI" id="CHEBI:57288"/>
        <dbReference type="ChEBI" id="CHEBI:456215"/>
        <dbReference type="EC" id="6.2.1.1"/>
    </reaction>
    <physiologicalReaction direction="left-to-right" evidence="1">
        <dbReference type="Rhea" id="RHEA:23177"/>
    </physiologicalReaction>
</comment>
<dbReference type="CTD" id="79611"/>
<evidence type="ECO:0000256" key="9">
    <source>
        <dbReference type="ARBA" id="ARBA00047935"/>
    </source>
</evidence>
<evidence type="ECO:0000256" key="1">
    <source>
        <dbReference type="ARBA" id="ARBA00001884"/>
    </source>
</evidence>
<dbReference type="EC" id="6.2.1.17" evidence="3"/>
<feature type="domain" description="AMP-dependent synthetase/ligase" evidence="11">
    <location>
        <begin position="126"/>
        <end position="510"/>
    </location>
</feature>
<evidence type="ECO:0000256" key="2">
    <source>
        <dbReference type="ARBA" id="ARBA00006432"/>
    </source>
</evidence>
<evidence type="ECO:0000259" key="13">
    <source>
        <dbReference type="Pfam" id="PF16177"/>
    </source>
</evidence>
<evidence type="ECO:0000256" key="7">
    <source>
        <dbReference type="ARBA" id="ARBA00040004"/>
    </source>
</evidence>
<dbReference type="CDD" id="cd05967">
    <property type="entry name" value="PrpE"/>
    <property type="match status" value="1"/>
</dbReference>
<evidence type="ECO:0000313" key="14">
    <source>
        <dbReference type="Proteomes" id="UP000504612"/>
    </source>
</evidence>
<feature type="domain" description="Acetyl-coenzyme A synthetase N-terminal" evidence="13">
    <location>
        <begin position="65"/>
        <end position="119"/>
    </location>
</feature>
<dbReference type="RefSeq" id="XP_026523471.1">
    <property type="nucleotide sequence ID" value="XM_026667686.1"/>
</dbReference>
<dbReference type="Gene3D" id="3.40.50.12780">
    <property type="entry name" value="N-terminal domain of ligase-like"/>
    <property type="match status" value="1"/>
</dbReference>
<dbReference type="GeneTree" id="ENSGT00940000157479"/>
<keyword evidence="14" id="KW-1185">Reference proteome</keyword>
<dbReference type="AlphaFoldDB" id="A0A6J1TXP3"/>
<dbReference type="InterPro" id="IPR032387">
    <property type="entry name" value="ACAS_N"/>
</dbReference>
<dbReference type="PANTHER" id="PTHR43347">
    <property type="entry name" value="ACYL-COA SYNTHETASE"/>
    <property type="match status" value="1"/>
</dbReference>
<dbReference type="InterPro" id="IPR042099">
    <property type="entry name" value="ANL_N_sf"/>
</dbReference>
<dbReference type="FunFam" id="3.40.50.12780:FF:000011">
    <property type="entry name" value="Acetyl-coenzyme A synthetase 2-like, mitochondrial"/>
    <property type="match status" value="1"/>
</dbReference>
<dbReference type="InterPro" id="IPR020845">
    <property type="entry name" value="AMP-binding_CS"/>
</dbReference>
<evidence type="ECO:0000259" key="11">
    <source>
        <dbReference type="Pfam" id="PF00501"/>
    </source>
</evidence>
<feature type="domain" description="AMP-binding enzyme C-terminal" evidence="12">
    <location>
        <begin position="574"/>
        <end position="652"/>
    </location>
</feature>
<dbReference type="PROSITE" id="PS00455">
    <property type="entry name" value="AMP_BINDING"/>
    <property type="match status" value="1"/>
</dbReference>
<dbReference type="RefSeq" id="XP_026523473.1">
    <property type="nucleotide sequence ID" value="XM_026667688.1"/>
</dbReference>
<evidence type="ECO:0000256" key="8">
    <source>
        <dbReference type="ARBA" id="ARBA00042755"/>
    </source>
</evidence>
<evidence type="ECO:0000259" key="12">
    <source>
        <dbReference type="Pfam" id="PF13193"/>
    </source>
</evidence>
<name>A0A6J1TXP3_9SAUR</name>
<dbReference type="Gene3D" id="3.30.300.30">
    <property type="match status" value="1"/>
</dbReference>
<dbReference type="GO" id="GO:0006629">
    <property type="term" value="P:lipid metabolic process"/>
    <property type="evidence" value="ECO:0007669"/>
    <property type="project" value="UniProtKB-KW"/>
</dbReference>
<gene>
    <name evidence="15 16 17" type="primary">ACSS3</name>
</gene>
<evidence type="ECO:0000313" key="17">
    <source>
        <dbReference type="RefSeq" id="XP_026523473.1"/>
    </source>
</evidence>
<dbReference type="GO" id="GO:0005759">
    <property type="term" value="C:mitochondrial matrix"/>
    <property type="evidence" value="ECO:0007669"/>
    <property type="project" value="Ensembl"/>
</dbReference>
<dbReference type="GO" id="GO:0003987">
    <property type="term" value="F:acetate-CoA ligase activity"/>
    <property type="evidence" value="ECO:0007669"/>
    <property type="project" value="UniProtKB-EC"/>
</dbReference>
<evidence type="ECO:0000256" key="10">
    <source>
        <dbReference type="ARBA" id="ARBA00049004"/>
    </source>
</evidence>
<dbReference type="GO" id="GO:0050218">
    <property type="term" value="F:propionate-CoA ligase activity"/>
    <property type="evidence" value="ECO:0007669"/>
    <property type="project" value="UniProtKB-EC"/>
</dbReference>
<comment type="catalytic activity">
    <reaction evidence="10">
        <text>propanoate + ATP + CoA = propanoyl-CoA + AMP + diphosphate</text>
        <dbReference type="Rhea" id="RHEA:20373"/>
        <dbReference type="ChEBI" id="CHEBI:17272"/>
        <dbReference type="ChEBI" id="CHEBI:30616"/>
        <dbReference type="ChEBI" id="CHEBI:33019"/>
        <dbReference type="ChEBI" id="CHEBI:57287"/>
        <dbReference type="ChEBI" id="CHEBI:57392"/>
        <dbReference type="ChEBI" id="CHEBI:456215"/>
        <dbReference type="EC" id="6.2.1.17"/>
    </reaction>
    <physiologicalReaction direction="left-to-right" evidence="10">
        <dbReference type="Rhea" id="RHEA:20374"/>
    </physiologicalReaction>
</comment>
<dbReference type="Proteomes" id="UP000504612">
    <property type="component" value="Unplaced"/>
</dbReference>
<evidence type="ECO:0000256" key="6">
    <source>
        <dbReference type="ARBA" id="ARBA00029726"/>
    </source>
</evidence>
<dbReference type="RefSeq" id="XP_026523472.1">
    <property type="nucleotide sequence ID" value="XM_026667687.1"/>
</dbReference>
<dbReference type="Pfam" id="PF16177">
    <property type="entry name" value="ACAS_N"/>
    <property type="match status" value="1"/>
</dbReference>
<organism evidence="14 16">
    <name type="scientific">Notechis scutatus</name>
    <name type="common">mainland tiger snake</name>
    <dbReference type="NCBI Taxonomy" id="8663"/>
    <lineage>
        <taxon>Eukaryota</taxon>
        <taxon>Metazoa</taxon>
        <taxon>Chordata</taxon>
        <taxon>Craniata</taxon>
        <taxon>Vertebrata</taxon>
        <taxon>Euteleostomi</taxon>
        <taxon>Lepidosauria</taxon>
        <taxon>Squamata</taxon>
        <taxon>Bifurcata</taxon>
        <taxon>Unidentata</taxon>
        <taxon>Episquamata</taxon>
        <taxon>Toxicofera</taxon>
        <taxon>Serpentes</taxon>
        <taxon>Colubroidea</taxon>
        <taxon>Elapidae</taxon>
        <taxon>Hydrophiinae</taxon>
        <taxon>Notechis</taxon>
    </lineage>
</organism>
<dbReference type="KEGG" id="nss:113412226"/>
<proteinExistence type="inferred from homology"/>
<reference evidence="15 16" key="1">
    <citation type="submission" date="2025-04" db="UniProtKB">
        <authorList>
            <consortium name="RefSeq"/>
        </authorList>
    </citation>
    <scope>IDENTIFICATION</scope>
</reference>
<evidence type="ECO:0000313" key="15">
    <source>
        <dbReference type="RefSeq" id="XP_026523471.1"/>
    </source>
</evidence>
<evidence type="ECO:0000313" key="16">
    <source>
        <dbReference type="RefSeq" id="XP_026523472.1"/>
    </source>
</evidence>
<accession>A0A6J1TXP3</accession>
<evidence type="ECO:0000256" key="5">
    <source>
        <dbReference type="ARBA" id="ARBA00023098"/>
    </source>
</evidence>
<sequence length="690" mass="76378">MIIPGKRTLLQKIVHCSRRVYRGSTGGFRCVTQPSKALPLVLQTRPLRIASAYVSQAAAPAAGDYGRVFKRSVDEPDQLWAEAAQGITWHKPWTKTMERKEPFSTSWFIGGELNICYNALDRHIENGQGDQIAIIYDSPVTNMKEFITYNEVLEQVSKLAGVMLSHGVKKGDCVVIYMPMIPQTMYTMLACARIGAIHSLIFGGFASKELSSRIDHAKPKLVVTSTFGIEPGRKVEYVPLLEKALEMINHQPERVLIYSRPNMGAVPLKPGRHLDWNEEVAKAKPCDAIPVHSEHPLYILYTSGTTGTPKGIVRPTGGYAVMLNWTMSAIYGLKSKEVWWAASDLGWVVGHSYICYGPLLHGNTTVLYEGKPVGTPDAGAFFRVLSEYGVVALFTAPTAIRAIRQQDPEAVLGKQYNLTRFRTLFVAGERCDVDTLEWCKKIFKVPVLDHWWQTETGSPITASCIGLGNSLTPPPGQTGKLVPGYNVVILDDNKQPVKVKTLGNIVVKLPLPPGAFSGLWKNEELYKELYFQKFPGYYDTMDAGYMDEEGYLYVMSRVDDVINVAGHRISAGAIEEAILSHMAVADCAVVGQEDRLKGHVPLALCVLRNGIDIEEKQLLEEIVARVREDIGPVAAFRKAVFVKQIPKTRSGKIPRSALASLVNGKPYKITPTIEDPAVFKHVEEVLEGLK</sequence>
<dbReference type="FunFam" id="3.30.300.30:FF:000017">
    <property type="entry name" value="Acyl-CoA synthetase short-chain family member 3"/>
    <property type="match status" value="1"/>
</dbReference>
<evidence type="ECO:0000256" key="3">
    <source>
        <dbReference type="ARBA" id="ARBA00012985"/>
    </source>
</evidence>
<keyword evidence="5" id="KW-0443">Lipid metabolism</keyword>
<evidence type="ECO:0000256" key="4">
    <source>
        <dbReference type="ARBA" id="ARBA00013275"/>
    </source>
</evidence>
<dbReference type="InterPro" id="IPR025110">
    <property type="entry name" value="AMP-bd_C"/>
</dbReference>
<dbReference type="PANTHER" id="PTHR43347:SF3">
    <property type="entry name" value="ACYL-COA SYNTHETASE SHORT-CHAIN FAMILY MEMBER 3, MITOCHONDRIAL"/>
    <property type="match status" value="1"/>
</dbReference>
<protein>
    <recommendedName>
        <fullName evidence="7">Acyl-CoA synthetase short-chain family member 3, mitochondrial</fullName>
        <ecNumber evidence="4">6.2.1.1</ecNumber>
        <ecNumber evidence="3">6.2.1.17</ecNumber>
    </recommendedName>
    <alternativeName>
        <fullName evidence="8">Acetate--CoA ligase 3</fullName>
    </alternativeName>
    <alternativeName>
        <fullName evidence="6">Propionate--CoA ligase</fullName>
    </alternativeName>
</protein>
<comment type="similarity">
    <text evidence="2">Belongs to the ATP-dependent AMP-binding enzyme family.</text>
</comment>
<dbReference type="Pfam" id="PF13193">
    <property type="entry name" value="AMP-binding_C"/>
    <property type="match status" value="1"/>
</dbReference>